<dbReference type="EMBL" id="CP002959">
    <property type="protein sequence ID" value="AFM12582.1"/>
    <property type="molecule type" value="Genomic_DNA"/>
</dbReference>
<dbReference type="UniPathway" id="UPA00958"/>
<evidence type="ECO:0000256" key="3">
    <source>
        <dbReference type="ARBA" id="ARBA00019077"/>
    </source>
</evidence>
<dbReference type="Gene3D" id="3.40.50.11720">
    <property type="entry name" value="3-Deoxy-D-manno-octulosonic-acid transferase, N-terminal domain"/>
    <property type="match status" value="1"/>
</dbReference>
<dbReference type="Proteomes" id="UP000006048">
    <property type="component" value="Chromosome"/>
</dbReference>
<name>I4B5M5_TURPD</name>
<dbReference type="PANTHER" id="PTHR42755">
    <property type="entry name" value="3-DEOXY-MANNO-OCTULOSONATE CYTIDYLYLTRANSFERASE"/>
    <property type="match status" value="1"/>
</dbReference>
<dbReference type="GO" id="GO:0009245">
    <property type="term" value="P:lipid A biosynthetic process"/>
    <property type="evidence" value="ECO:0007669"/>
    <property type="project" value="TreeGrafter"/>
</dbReference>
<comment type="catalytic activity">
    <reaction evidence="6 8">
        <text>lipid IVA (E. coli) + CMP-3-deoxy-beta-D-manno-octulosonate = alpha-Kdo-(2-&gt;6)-lipid IVA (E. coli) + CMP + H(+)</text>
        <dbReference type="Rhea" id="RHEA:28066"/>
        <dbReference type="ChEBI" id="CHEBI:15378"/>
        <dbReference type="ChEBI" id="CHEBI:58603"/>
        <dbReference type="ChEBI" id="CHEBI:60364"/>
        <dbReference type="ChEBI" id="CHEBI:60377"/>
        <dbReference type="ChEBI" id="CHEBI:85987"/>
        <dbReference type="EC" id="2.4.99.12"/>
    </reaction>
</comment>
<reference evidence="10 11" key="1">
    <citation type="submission" date="2012-06" db="EMBL/GenBank/DDBJ databases">
        <title>The complete chromosome of genome of Turneriella parva DSM 21527.</title>
        <authorList>
            <consortium name="US DOE Joint Genome Institute (JGI-PGF)"/>
            <person name="Lucas S."/>
            <person name="Han J."/>
            <person name="Lapidus A."/>
            <person name="Bruce D."/>
            <person name="Goodwin L."/>
            <person name="Pitluck S."/>
            <person name="Peters L."/>
            <person name="Kyrpides N."/>
            <person name="Mavromatis K."/>
            <person name="Ivanova N."/>
            <person name="Mikhailova N."/>
            <person name="Chertkov O."/>
            <person name="Detter J.C."/>
            <person name="Tapia R."/>
            <person name="Han C."/>
            <person name="Land M."/>
            <person name="Hauser L."/>
            <person name="Markowitz V."/>
            <person name="Cheng J.-F."/>
            <person name="Hugenholtz P."/>
            <person name="Woyke T."/>
            <person name="Wu D."/>
            <person name="Gronow S."/>
            <person name="Wellnitz S."/>
            <person name="Brambilla E."/>
            <person name="Klenk H.-P."/>
            <person name="Eisen J.A."/>
        </authorList>
    </citation>
    <scope>NUCLEOTIDE SEQUENCE [LARGE SCALE GENOMIC DNA]</scope>
    <source>
        <strain evidence="11">ATCC BAA-1111 / DSM 21527 / NCTC 11395 / H</strain>
    </source>
</reference>
<dbReference type="InterPro" id="IPR038107">
    <property type="entry name" value="Glycos_transf_N_sf"/>
</dbReference>
<dbReference type="STRING" id="869212.Turpa_1935"/>
<keyword evidence="8" id="KW-0448">Lipopolysaccharide biosynthesis</keyword>
<comment type="pathway">
    <text evidence="1 8">Bacterial outer membrane biogenesis; LPS core biosynthesis.</text>
</comment>
<keyword evidence="11" id="KW-1185">Reference proteome</keyword>
<evidence type="ECO:0000256" key="7">
    <source>
        <dbReference type="PIRSR" id="PIRSR639901-1"/>
    </source>
</evidence>
<feature type="active site" description="Proton acceptor" evidence="7">
    <location>
        <position position="56"/>
    </location>
</feature>
<keyword evidence="8" id="KW-1003">Cell membrane</keyword>
<dbReference type="HOGENOM" id="CLU_036146_2_1_12"/>
<dbReference type="GO" id="GO:0043842">
    <property type="term" value="F:Kdo transferase activity"/>
    <property type="evidence" value="ECO:0007669"/>
    <property type="project" value="UniProtKB-EC"/>
</dbReference>
<dbReference type="Gene3D" id="3.40.50.2000">
    <property type="entry name" value="Glycogen Phosphorylase B"/>
    <property type="match status" value="1"/>
</dbReference>
<organism evidence="10 11">
    <name type="scientific">Turneriella parva (strain ATCC BAA-1111 / DSM 21527 / NCTC 11395 / H)</name>
    <name type="common">Leptospira parva</name>
    <dbReference type="NCBI Taxonomy" id="869212"/>
    <lineage>
        <taxon>Bacteria</taxon>
        <taxon>Pseudomonadati</taxon>
        <taxon>Spirochaetota</taxon>
        <taxon>Spirochaetia</taxon>
        <taxon>Leptospirales</taxon>
        <taxon>Leptospiraceae</taxon>
        <taxon>Turneriella</taxon>
    </lineage>
</organism>
<sequence length="418" mass="46729">MWFYNLLLYTAYPLLWLVSRWHKRLGKNFDLRKKLPDFSAARGKRHIWFHASSAGEFEQVRALAIEMRKVHKDFFFSFSFFSDSAWRARKNDPVPDAFFALPFDFRRRMQSLVVAMKPDALVIGKYDAWPNQVKACFAAGVPVYVISATLPEKSSRHRFPLRVFLAGIYRPMRAIFAINGDHAARLKKISPHNVTVAGDTRFDAISYRLKEGAKHAKAVQALRRQLGNRHVIVGGSSYATSEKLILQFVRAVNQTGNKKFAAVIAPHHVQPQRIAAIEQQCLDSGLTTAKWSDAKRAQFDVLIVDALGVLPYLYDLATVAYVGGGFEGSVHSVIEAAIAGAPIVTGPHLANSAEAIELQGLGLLTSLEAPEAPAFYAAVENLCKTRAATSKQLKAYFRQRVGVSRRILHTVMDDLYKQ</sequence>
<evidence type="ECO:0000256" key="8">
    <source>
        <dbReference type="RuleBase" id="RU365103"/>
    </source>
</evidence>
<dbReference type="Pfam" id="PF04413">
    <property type="entry name" value="Glycos_transf_N"/>
    <property type="match status" value="1"/>
</dbReference>
<evidence type="ECO:0000313" key="11">
    <source>
        <dbReference type="Proteomes" id="UP000006048"/>
    </source>
</evidence>
<proteinExistence type="inferred from homology"/>
<protein>
    <recommendedName>
        <fullName evidence="3 8">3-deoxy-D-manno-octulosonic acid transferase</fullName>
        <shortName evidence="8">Kdo transferase</shortName>
        <ecNumber evidence="2 8">2.4.99.12</ecNumber>
    </recommendedName>
    <alternativeName>
        <fullName evidence="5 8">Lipid IV(A) 3-deoxy-D-manno-octulosonic acid transferase</fullName>
    </alternativeName>
</protein>
<comment type="function">
    <text evidence="8">Involved in lipopolysaccharide (LPS) biosynthesis. Catalyzes the transfer of 3-deoxy-D-manno-octulosonate (Kdo) residue(s) from CMP-Kdo to lipid IV(A), the tetraacyldisaccharide-1,4'-bisphosphate precursor of lipid A.</text>
</comment>
<evidence type="ECO:0000256" key="1">
    <source>
        <dbReference type="ARBA" id="ARBA00004713"/>
    </source>
</evidence>
<keyword evidence="4 8" id="KW-0808">Transferase</keyword>
<feature type="domain" description="3-deoxy-D-manno-octulosonic-acid transferase N-terminal" evidence="9">
    <location>
        <begin position="20"/>
        <end position="204"/>
    </location>
</feature>
<dbReference type="PANTHER" id="PTHR42755:SF1">
    <property type="entry name" value="3-DEOXY-D-MANNO-OCTULOSONIC ACID TRANSFERASE, MITOCHONDRIAL-RELATED"/>
    <property type="match status" value="1"/>
</dbReference>
<evidence type="ECO:0000256" key="6">
    <source>
        <dbReference type="ARBA" id="ARBA00049183"/>
    </source>
</evidence>
<dbReference type="InterPro" id="IPR007507">
    <property type="entry name" value="Glycos_transf_N"/>
</dbReference>
<comment type="similarity">
    <text evidence="8">Belongs to the glycosyltransferase group 1 family.</text>
</comment>
<dbReference type="GO" id="GO:0009244">
    <property type="term" value="P:lipopolysaccharide core region biosynthetic process"/>
    <property type="evidence" value="ECO:0007669"/>
    <property type="project" value="UniProtKB-UniRule"/>
</dbReference>
<dbReference type="SUPFAM" id="SSF53756">
    <property type="entry name" value="UDP-Glycosyltransferase/glycogen phosphorylase"/>
    <property type="match status" value="1"/>
</dbReference>
<accession>I4B5M5</accession>
<keyword evidence="8" id="KW-0472">Membrane</keyword>
<gene>
    <name evidence="10" type="ordered locus">Turpa_1935</name>
</gene>
<dbReference type="AlphaFoldDB" id="I4B5M5"/>
<dbReference type="GO" id="GO:0005886">
    <property type="term" value="C:plasma membrane"/>
    <property type="evidence" value="ECO:0007669"/>
    <property type="project" value="UniProtKB-SubCell"/>
</dbReference>
<dbReference type="OrthoDB" id="9789797at2"/>
<dbReference type="KEGG" id="tpx:Turpa_1935"/>
<evidence type="ECO:0000256" key="2">
    <source>
        <dbReference type="ARBA" id="ARBA00012621"/>
    </source>
</evidence>
<comment type="subcellular location">
    <subcellularLocation>
        <location evidence="8">Cell membrane</location>
    </subcellularLocation>
</comment>
<dbReference type="InterPro" id="IPR039901">
    <property type="entry name" value="Kdotransferase"/>
</dbReference>
<evidence type="ECO:0000256" key="4">
    <source>
        <dbReference type="ARBA" id="ARBA00022679"/>
    </source>
</evidence>
<evidence type="ECO:0000313" key="10">
    <source>
        <dbReference type="EMBL" id="AFM12582.1"/>
    </source>
</evidence>
<evidence type="ECO:0000256" key="5">
    <source>
        <dbReference type="ARBA" id="ARBA00031445"/>
    </source>
</evidence>
<dbReference type="EC" id="2.4.99.12" evidence="2 8"/>
<dbReference type="RefSeq" id="WP_014803089.1">
    <property type="nucleotide sequence ID" value="NC_018020.1"/>
</dbReference>
<evidence type="ECO:0000259" key="9">
    <source>
        <dbReference type="Pfam" id="PF04413"/>
    </source>
</evidence>